<reference evidence="3 4" key="1">
    <citation type="submission" date="2023-08" db="EMBL/GenBank/DDBJ databases">
        <title>Microbacterium sp. nov., isolated from a waste landfill.</title>
        <authorList>
            <person name="Wen W."/>
        </authorList>
    </citation>
    <scope>NUCLEOTIDE SEQUENCE [LARGE SCALE GENOMIC DNA]</scope>
    <source>
        <strain evidence="3 4">ASV81</strain>
    </source>
</reference>
<dbReference type="Proteomes" id="UP001230289">
    <property type="component" value="Unassembled WGS sequence"/>
</dbReference>
<dbReference type="InterPro" id="IPR045782">
    <property type="entry name" value="TrbL_3"/>
</dbReference>
<keyword evidence="2" id="KW-0812">Transmembrane</keyword>
<proteinExistence type="predicted"/>
<accession>A0ABU0XGE2</accession>
<evidence type="ECO:0000256" key="1">
    <source>
        <dbReference type="SAM" id="MobiDB-lite"/>
    </source>
</evidence>
<name>A0ABU0XGE2_9MICO</name>
<dbReference type="PROSITE" id="PS51318">
    <property type="entry name" value="TAT"/>
    <property type="match status" value="1"/>
</dbReference>
<evidence type="ECO:0000256" key="2">
    <source>
        <dbReference type="SAM" id="Phobius"/>
    </source>
</evidence>
<gene>
    <name evidence="3" type="ORF">RBR11_07390</name>
</gene>
<dbReference type="RefSeq" id="WP_308488676.1">
    <property type="nucleotide sequence ID" value="NZ_JAVFCB010000003.1"/>
</dbReference>
<dbReference type="InterPro" id="IPR006311">
    <property type="entry name" value="TAT_signal"/>
</dbReference>
<dbReference type="EMBL" id="JAVFCB010000003">
    <property type="protein sequence ID" value="MDQ4213739.1"/>
    <property type="molecule type" value="Genomic_DNA"/>
</dbReference>
<keyword evidence="2" id="KW-1133">Transmembrane helix</keyword>
<keyword evidence="4" id="KW-1185">Reference proteome</keyword>
<feature type="region of interest" description="Disordered" evidence="1">
    <location>
        <begin position="955"/>
        <end position="983"/>
    </location>
</feature>
<protein>
    <recommendedName>
        <fullName evidence="5">TrbL/VirB6 plasmid conjugal transfer protein</fullName>
    </recommendedName>
</protein>
<feature type="transmembrane region" description="Helical" evidence="2">
    <location>
        <begin position="459"/>
        <end position="481"/>
    </location>
</feature>
<feature type="transmembrane region" description="Helical" evidence="2">
    <location>
        <begin position="564"/>
        <end position="581"/>
    </location>
</feature>
<sequence length="983" mass="102497">MYLSLLTRRGTLLVALVLAVLAIAGTLAAALPTRPAAAFSAPTDKASCDAAGGSWAAGSQGAICNGVSLASFMTLEDQVRSYLYYRQLGSCVVSSDSNLADGLWFAGTAGDRIARDHAASGNWFGVGGTYGGGALKGVGGIKVQDSQQGQMDCNQTGLVTGALSLWDSWKPDEALCAMGMRSASDAEFNAGRCTNAQGATDQFQRGDTMTSSYQTAVKNRVYGGKSPAVTANPAWTDAGNYLLYRGTLLAVCVPTATVTSSAPAGSTNQDYHLRVPSRAADGSISWTTEYYTSNNNHPHSDGANIVVGPSLDPLTDVQSKTCGDLMNALNGADGKNNGLADKYAQWLFDNRTQLVAPTAKDPAAPNPDAVKSSCAIDSIGWLICPVLSAGAGLADAAYKFIANDFLKIDTGLVGPDTMTAWKAMQGIANVLFIPVFLWMIYLLMTGSGNTNRMAEFRRVFLRLIVMAILANVSFFICQIAVDVSNILGFSLKDTLEAIAKTIQASAPDTVHTGDDSTNIAGIVTTVLIVGSAVWINVGAVIVAVVGALISLLIIFFLLAMRKALIVLLVVVAPIAFVAYVLPNTQKLFDKWRKMFTDLLLVFPVIGLVYGACLVAHAILWNVAQGAGDNKTVMEVIAYLALVVPLIVSIPLLKNAIAAAGNIGGTIQGIGAKLRGGVTKGTQKAYDKSRLGQFKHYRQGVAERRLASIQAGTYKGKGGNFNPRNWASNANRGVNDISGRFGQQLATRGAAIEAKESEELDKNALAAIESARIGANPLSQAHLMQLAMGQDVKDASGRVIIKADDHTQRMAITKAIKAASVGEAHQLVDASPQMSAGARKTLASVLPGSSAAGKAAYLGGKTLGEIEQGTANTQRAMLAAVAGGKITAAALAAGDKDSVGALVDAVGTTPEGSVERQALTAAYAELNQPGSRLREGIVSGGDHDQALRRIAGLSGAAAGQPRPVGPIGSEVINPPNDLQIPRNR</sequence>
<evidence type="ECO:0008006" key="5">
    <source>
        <dbReference type="Google" id="ProtNLM"/>
    </source>
</evidence>
<comment type="caution">
    <text evidence="3">The sequence shown here is derived from an EMBL/GenBank/DDBJ whole genome shotgun (WGS) entry which is preliminary data.</text>
</comment>
<feature type="transmembrane region" description="Helical" evidence="2">
    <location>
        <begin position="601"/>
        <end position="623"/>
    </location>
</feature>
<feature type="transmembrane region" description="Helical" evidence="2">
    <location>
        <begin position="426"/>
        <end position="447"/>
    </location>
</feature>
<evidence type="ECO:0000313" key="3">
    <source>
        <dbReference type="EMBL" id="MDQ4213739.1"/>
    </source>
</evidence>
<evidence type="ECO:0000313" key="4">
    <source>
        <dbReference type="Proteomes" id="UP001230289"/>
    </source>
</evidence>
<organism evidence="3 4">
    <name type="scientific">Microbacterium capsulatum</name>
    <dbReference type="NCBI Taxonomy" id="3041921"/>
    <lineage>
        <taxon>Bacteria</taxon>
        <taxon>Bacillati</taxon>
        <taxon>Actinomycetota</taxon>
        <taxon>Actinomycetes</taxon>
        <taxon>Micrococcales</taxon>
        <taxon>Microbacteriaceae</taxon>
        <taxon>Microbacterium</taxon>
    </lineage>
</organism>
<dbReference type="Pfam" id="PF19590">
    <property type="entry name" value="TrbL_3"/>
    <property type="match status" value="1"/>
</dbReference>
<keyword evidence="2" id="KW-0472">Membrane</keyword>
<feature type="transmembrane region" description="Helical" evidence="2">
    <location>
        <begin position="533"/>
        <end position="557"/>
    </location>
</feature>
<feature type="transmembrane region" description="Helical" evidence="2">
    <location>
        <begin position="635"/>
        <end position="652"/>
    </location>
</feature>